<dbReference type="InterPro" id="IPR000524">
    <property type="entry name" value="Tscrpt_reg_HTH_GntR"/>
</dbReference>
<evidence type="ECO:0000313" key="5">
    <source>
        <dbReference type="EMBL" id="MEV0972507.1"/>
    </source>
</evidence>
<dbReference type="PANTHER" id="PTHR43537">
    <property type="entry name" value="TRANSCRIPTIONAL REGULATOR, GNTR FAMILY"/>
    <property type="match status" value="1"/>
</dbReference>
<keyword evidence="3" id="KW-0804">Transcription</keyword>
<dbReference type="Pfam" id="PF07729">
    <property type="entry name" value="FCD"/>
    <property type="match status" value="1"/>
</dbReference>
<dbReference type="InterPro" id="IPR011711">
    <property type="entry name" value="GntR_C"/>
</dbReference>
<dbReference type="InterPro" id="IPR008920">
    <property type="entry name" value="TF_FadR/GntR_C"/>
</dbReference>
<dbReference type="CDD" id="cd07377">
    <property type="entry name" value="WHTH_GntR"/>
    <property type="match status" value="1"/>
</dbReference>
<keyword evidence="2" id="KW-0238">DNA-binding</keyword>
<gene>
    <name evidence="5" type="ORF">AB0I59_28225</name>
</gene>
<dbReference type="Gene3D" id="1.10.10.10">
    <property type="entry name" value="Winged helix-like DNA-binding domain superfamily/Winged helix DNA-binding domain"/>
    <property type="match status" value="1"/>
</dbReference>
<dbReference type="Pfam" id="PF00392">
    <property type="entry name" value="GntR"/>
    <property type="match status" value="1"/>
</dbReference>
<dbReference type="PANTHER" id="PTHR43537:SF24">
    <property type="entry name" value="GLUCONATE OPERON TRANSCRIPTIONAL REPRESSOR"/>
    <property type="match status" value="1"/>
</dbReference>
<sequence>MTEAKGNTRTAYEQIRQAIVEGRYLPGQRLIEQRIAKEFELSRTPVRESLRMLEAEGLVHSEPNRGAVVRSVSVEELADLYALRALLESFAAELAAARITDEDLARIDEGIALFEESIGIAAGGTLEGVRALSEANRLIHGAIIHAARHERLAQLLARTVDVPLVFQAFRQFDRSEMERSHLFHRLIRDAIAAHEGARAARLMSEHVLQGRDVLIARIQAHPQGAEHLFASRPT</sequence>
<feature type="domain" description="HTH gntR-type" evidence="4">
    <location>
        <begin position="5"/>
        <end position="72"/>
    </location>
</feature>
<protein>
    <submittedName>
        <fullName evidence="5">GntR family transcriptional regulator</fullName>
    </submittedName>
</protein>
<evidence type="ECO:0000313" key="6">
    <source>
        <dbReference type="Proteomes" id="UP001551675"/>
    </source>
</evidence>
<evidence type="ECO:0000259" key="4">
    <source>
        <dbReference type="PROSITE" id="PS50949"/>
    </source>
</evidence>
<evidence type="ECO:0000256" key="1">
    <source>
        <dbReference type="ARBA" id="ARBA00023015"/>
    </source>
</evidence>
<dbReference type="Proteomes" id="UP001551675">
    <property type="component" value="Unassembled WGS sequence"/>
</dbReference>
<organism evidence="5 6">
    <name type="scientific">Microtetraspora glauca</name>
    <dbReference type="NCBI Taxonomy" id="1996"/>
    <lineage>
        <taxon>Bacteria</taxon>
        <taxon>Bacillati</taxon>
        <taxon>Actinomycetota</taxon>
        <taxon>Actinomycetes</taxon>
        <taxon>Streptosporangiales</taxon>
        <taxon>Streptosporangiaceae</taxon>
        <taxon>Microtetraspora</taxon>
    </lineage>
</organism>
<dbReference type="EMBL" id="JBFALK010000017">
    <property type="protein sequence ID" value="MEV0972507.1"/>
    <property type="molecule type" value="Genomic_DNA"/>
</dbReference>
<keyword evidence="6" id="KW-1185">Reference proteome</keyword>
<dbReference type="RefSeq" id="WP_061257791.1">
    <property type="nucleotide sequence ID" value="NZ_JBFALK010000017.1"/>
</dbReference>
<evidence type="ECO:0000256" key="2">
    <source>
        <dbReference type="ARBA" id="ARBA00023125"/>
    </source>
</evidence>
<dbReference type="InterPro" id="IPR036390">
    <property type="entry name" value="WH_DNA-bd_sf"/>
</dbReference>
<dbReference type="SUPFAM" id="SSF46785">
    <property type="entry name" value="Winged helix' DNA-binding domain"/>
    <property type="match status" value="1"/>
</dbReference>
<dbReference type="SMART" id="SM00345">
    <property type="entry name" value="HTH_GNTR"/>
    <property type="match status" value="1"/>
</dbReference>
<reference evidence="5 6" key="1">
    <citation type="submission" date="2024-06" db="EMBL/GenBank/DDBJ databases">
        <title>The Natural Products Discovery Center: Release of the First 8490 Sequenced Strains for Exploring Actinobacteria Biosynthetic Diversity.</title>
        <authorList>
            <person name="Kalkreuter E."/>
            <person name="Kautsar S.A."/>
            <person name="Yang D."/>
            <person name="Bader C.D."/>
            <person name="Teijaro C.N."/>
            <person name="Fluegel L."/>
            <person name="Davis C.M."/>
            <person name="Simpson J.R."/>
            <person name="Lauterbach L."/>
            <person name="Steele A.D."/>
            <person name="Gui C."/>
            <person name="Meng S."/>
            <person name="Li G."/>
            <person name="Viehrig K."/>
            <person name="Ye F."/>
            <person name="Su P."/>
            <person name="Kiefer A.F."/>
            <person name="Nichols A."/>
            <person name="Cepeda A.J."/>
            <person name="Yan W."/>
            <person name="Fan B."/>
            <person name="Jiang Y."/>
            <person name="Adhikari A."/>
            <person name="Zheng C.-J."/>
            <person name="Schuster L."/>
            <person name="Cowan T.M."/>
            <person name="Smanski M.J."/>
            <person name="Chevrette M.G."/>
            <person name="De Carvalho L.P.S."/>
            <person name="Shen B."/>
        </authorList>
    </citation>
    <scope>NUCLEOTIDE SEQUENCE [LARGE SCALE GENOMIC DNA]</scope>
    <source>
        <strain evidence="5 6">NPDC050100</strain>
    </source>
</reference>
<name>A0ABV3GMH0_MICGL</name>
<dbReference type="SMART" id="SM00895">
    <property type="entry name" value="FCD"/>
    <property type="match status" value="1"/>
</dbReference>
<evidence type="ECO:0000256" key="3">
    <source>
        <dbReference type="ARBA" id="ARBA00023163"/>
    </source>
</evidence>
<dbReference type="PRINTS" id="PR00035">
    <property type="entry name" value="HTHGNTR"/>
</dbReference>
<keyword evidence="1" id="KW-0805">Transcription regulation</keyword>
<proteinExistence type="predicted"/>
<comment type="caution">
    <text evidence="5">The sequence shown here is derived from an EMBL/GenBank/DDBJ whole genome shotgun (WGS) entry which is preliminary data.</text>
</comment>
<dbReference type="PROSITE" id="PS50949">
    <property type="entry name" value="HTH_GNTR"/>
    <property type="match status" value="1"/>
</dbReference>
<dbReference type="InterPro" id="IPR036388">
    <property type="entry name" value="WH-like_DNA-bd_sf"/>
</dbReference>
<accession>A0ABV3GMH0</accession>
<dbReference type="Gene3D" id="1.20.120.530">
    <property type="entry name" value="GntR ligand-binding domain-like"/>
    <property type="match status" value="1"/>
</dbReference>
<dbReference type="SUPFAM" id="SSF48008">
    <property type="entry name" value="GntR ligand-binding domain-like"/>
    <property type="match status" value="1"/>
</dbReference>